<dbReference type="eggNOG" id="ENOG502ZNFV">
    <property type="taxonomic scope" value="Bacteria"/>
</dbReference>
<dbReference type="PATRIC" id="fig|1317124.6.peg.3512"/>
<feature type="region of interest" description="Disordered" evidence="2">
    <location>
        <begin position="178"/>
        <end position="206"/>
    </location>
</feature>
<evidence type="ECO:0000256" key="1">
    <source>
        <dbReference type="SAM" id="Coils"/>
    </source>
</evidence>
<dbReference type="OrthoDB" id="7879654at2"/>
<dbReference type="Pfam" id="PF11740">
    <property type="entry name" value="KfrA_N"/>
    <property type="match status" value="1"/>
</dbReference>
<gene>
    <name evidence="4" type="ORF">DW2_17427</name>
</gene>
<sequence length="206" mass="23045">MKTVAPADVKPDFEIEVERAVRHYVSEHDGHFPSRRNLLATLGGSMRDLNPVAKRVIQRLREEQTALAALPEMPETVRDATDRLAQAAWKAACEIANSEIEALRTLQGKREASQRAELADLEDVIDDLEEALDIERHRADGAEKQIRTLECRLETADREISALNGRLAERAALLESLRAEITQPTPGRGSKRENNSGFDRDDTPET</sequence>
<dbReference type="EMBL" id="AQRC01000018">
    <property type="protein sequence ID" value="KFE33480.1"/>
    <property type="molecule type" value="Genomic_DNA"/>
</dbReference>
<keyword evidence="5" id="KW-1185">Reference proteome</keyword>
<dbReference type="InterPro" id="IPR021104">
    <property type="entry name" value="KfrA_DNA-bd_N"/>
</dbReference>
<accession>A0A085TRY3</accession>
<dbReference type="Gene3D" id="1.20.5.340">
    <property type="match status" value="1"/>
</dbReference>
<proteinExistence type="predicted"/>
<evidence type="ECO:0000313" key="4">
    <source>
        <dbReference type="EMBL" id="KFE33480.1"/>
    </source>
</evidence>
<feature type="compositionally biased region" description="Basic and acidic residues" evidence="2">
    <location>
        <begin position="190"/>
        <end position="206"/>
    </location>
</feature>
<dbReference type="RefSeq" id="WP_038148517.1">
    <property type="nucleotide sequence ID" value="NZ_AQRC01000018.1"/>
</dbReference>
<keyword evidence="1" id="KW-0175">Coiled coil</keyword>
<evidence type="ECO:0000256" key="2">
    <source>
        <dbReference type="SAM" id="MobiDB-lite"/>
    </source>
</evidence>
<feature type="domain" description="KfrA N-terminal DNA-binding" evidence="3">
    <location>
        <begin position="29"/>
        <end position="131"/>
    </location>
</feature>
<feature type="coiled-coil region" evidence="1">
    <location>
        <begin position="111"/>
        <end position="166"/>
    </location>
</feature>
<comment type="caution">
    <text evidence="4">The sequence shown here is derived from an EMBL/GenBank/DDBJ whole genome shotgun (WGS) entry which is preliminary data.</text>
</comment>
<evidence type="ECO:0000259" key="3">
    <source>
        <dbReference type="Pfam" id="PF11740"/>
    </source>
</evidence>
<protein>
    <recommendedName>
        <fullName evidence="3">KfrA N-terminal DNA-binding domain-containing protein</fullName>
    </recommendedName>
</protein>
<reference evidence="4 5" key="2">
    <citation type="journal article" date="2015" name="Antonie Van Leeuwenhoek">
        <title>Thioclava indica sp. nov., isolated from surface seawater of the Indian Ocean.</title>
        <authorList>
            <person name="Liu Y."/>
            <person name="Lai Q."/>
            <person name="Du J."/>
            <person name="Xu H."/>
            <person name="Jiang L."/>
            <person name="Shao Z."/>
        </authorList>
    </citation>
    <scope>NUCLEOTIDE SEQUENCE [LARGE SCALE GENOMIC DNA]</scope>
    <source>
        <strain evidence="4 5">13D2W-2</strain>
    </source>
</reference>
<name>A0A085TRY3_9RHOB</name>
<dbReference type="AlphaFoldDB" id="A0A085TRY3"/>
<reference evidence="5" key="1">
    <citation type="submission" date="2013-04" db="EMBL/GenBank/DDBJ databases">
        <title>Thioclava sp. 13D2W-2 Genome Sequencing.</title>
        <authorList>
            <person name="Lai Q."/>
            <person name="Li G."/>
            <person name="Shao Z."/>
        </authorList>
    </citation>
    <scope>NUCLEOTIDE SEQUENCE [LARGE SCALE GENOMIC DNA]</scope>
    <source>
        <strain evidence="5">13D2W-2</strain>
    </source>
</reference>
<organism evidence="4 5">
    <name type="scientific">Thioclava atlantica</name>
    <dbReference type="NCBI Taxonomy" id="1317124"/>
    <lineage>
        <taxon>Bacteria</taxon>
        <taxon>Pseudomonadati</taxon>
        <taxon>Pseudomonadota</taxon>
        <taxon>Alphaproteobacteria</taxon>
        <taxon>Rhodobacterales</taxon>
        <taxon>Paracoccaceae</taxon>
        <taxon>Thioclava</taxon>
    </lineage>
</organism>
<dbReference type="Proteomes" id="UP000028607">
    <property type="component" value="Unassembled WGS sequence"/>
</dbReference>
<evidence type="ECO:0000313" key="5">
    <source>
        <dbReference type="Proteomes" id="UP000028607"/>
    </source>
</evidence>